<reference evidence="2 3" key="1">
    <citation type="submission" date="2019-12" db="EMBL/GenBank/DDBJ databases">
        <title>Nitratireductor arenosus sp. nov., Isolated from sea sand, Jeju island, South Korea.</title>
        <authorList>
            <person name="Kim W."/>
        </authorList>
    </citation>
    <scope>NUCLEOTIDE SEQUENCE [LARGE SCALE GENOMIC DNA]</scope>
    <source>
        <strain evidence="2 3">CAU 1489</strain>
    </source>
</reference>
<dbReference type="NCBIfam" id="TIGR01981">
    <property type="entry name" value="sufD"/>
    <property type="match status" value="1"/>
</dbReference>
<dbReference type="PANTHER" id="PTHR43575">
    <property type="entry name" value="PROTEIN ABCI7, CHLOROPLASTIC"/>
    <property type="match status" value="1"/>
</dbReference>
<dbReference type="InterPro" id="IPR000825">
    <property type="entry name" value="SUF_FeS_clus_asmbl_SufBD_core"/>
</dbReference>
<dbReference type="InterPro" id="IPR055346">
    <property type="entry name" value="Fe-S_cluster_assembly_SufBD"/>
</dbReference>
<comment type="caution">
    <text evidence="2">The sequence shown here is derived from an EMBL/GenBank/DDBJ whole genome shotgun (WGS) entry which is preliminary data.</text>
</comment>
<dbReference type="InterPro" id="IPR011542">
    <property type="entry name" value="SUF_FeS_clus_asmbl_SufD"/>
</dbReference>
<feature type="domain" description="SUF system FeS cluster assembly SufBD core" evidence="1">
    <location>
        <begin position="169"/>
        <end position="392"/>
    </location>
</feature>
<organism evidence="2 3">
    <name type="scientific">Nitratireductor arenosus</name>
    <dbReference type="NCBI Taxonomy" id="2682096"/>
    <lineage>
        <taxon>Bacteria</taxon>
        <taxon>Pseudomonadati</taxon>
        <taxon>Pseudomonadota</taxon>
        <taxon>Alphaproteobacteria</taxon>
        <taxon>Hyphomicrobiales</taxon>
        <taxon>Phyllobacteriaceae</taxon>
        <taxon>Nitratireductor</taxon>
    </lineage>
</organism>
<sequence>MNVHATPQMTAAEQALIDTYGQLFSDLPGDTAVVVRRDEAVEALKSGLPTRRVEAWHYTDLRRLLSTVPAFDPLARAKEQPALLSGATVLPVLSGTVTSMPQIEGVAIRRIFDRLSDGSLAAQLFDGDAADAIGAINTAFVGDGYALDIAEGAEIAKPIELQNLHEGGQTHVRFATHAGRNSRATIVERQTGTGEALVSAISHITVEDGAELTWIILQEQPDDATFLGQTNIEIGADAKFTLFFMNAGGKLVRQEVTVNVAGEGSEFILRGVNLLAGGTHCDVTMVLDHAAANTVSTEVIRNVVTDQAKGVFQGQIRVAREAQKTDAKMACNTLLLTDEGEFSAKPELEIFADDVACGHGATVTEIDQGHLFYLMARGIDEKTARGLLVRAFLAEVIEDLENEAMVEALEEKLTAWFATHG</sequence>
<dbReference type="RefSeq" id="WP_156712285.1">
    <property type="nucleotide sequence ID" value="NZ_WPHG01000002.1"/>
</dbReference>
<evidence type="ECO:0000313" key="2">
    <source>
        <dbReference type="EMBL" id="MVA97312.1"/>
    </source>
</evidence>
<name>A0A844QDH8_9HYPH</name>
<gene>
    <name evidence="2" type="primary">sufD</name>
    <name evidence="2" type="ORF">GN330_08630</name>
</gene>
<dbReference type="PANTHER" id="PTHR43575:SF1">
    <property type="entry name" value="PROTEIN ABCI7, CHLOROPLASTIC"/>
    <property type="match status" value="1"/>
</dbReference>
<dbReference type="AlphaFoldDB" id="A0A844QDH8"/>
<evidence type="ECO:0000313" key="3">
    <source>
        <dbReference type="Proteomes" id="UP000463224"/>
    </source>
</evidence>
<dbReference type="InterPro" id="IPR037284">
    <property type="entry name" value="SUF_FeS_clus_asmbl_SufBD_sf"/>
</dbReference>
<dbReference type="Proteomes" id="UP000463224">
    <property type="component" value="Unassembled WGS sequence"/>
</dbReference>
<dbReference type="Pfam" id="PF01458">
    <property type="entry name" value="SUFBD_core"/>
    <property type="match status" value="1"/>
</dbReference>
<keyword evidence="3" id="KW-1185">Reference proteome</keyword>
<evidence type="ECO:0000259" key="1">
    <source>
        <dbReference type="Pfam" id="PF01458"/>
    </source>
</evidence>
<protein>
    <submittedName>
        <fullName evidence="2">Fe-S cluster assembly protein SufD</fullName>
    </submittedName>
</protein>
<dbReference type="SUPFAM" id="SSF101960">
    <property type="entry name" value="Stabilizer of iron transporter SufD"/>
    <property type="match status" value="1"/>
</dbReference>
<proteinExistence type="predicted"/>
<dbReference type="GO" id="GO:0016226">
    <property type="term" value="P:iron-sulfur cluster assembly"/>
    <property type="evidence" value="ECO:0007669"/>
    <property type="project" value="InterPro"/>
</dbReference>
<accession>A0A844QDH8</accession>
<dbReference type="EMBL" id="WPHG01000002">
    <property type="protein sequence ID" value="MVA97312.1"/>
    <property type="molecule type" value="Genomic_DNA"/>
</dbReference>